<evidence type="ECO:0000313" key="12">
    <source>
        <dbReference type="Proteomes" id="UP000198854"/>
    </source>
</evidence>
<evidence type="ECO:0000256" key="6">
    <source>
        <dbReference type="ARBA" id="ARBA00022989"/>
    </source>
</evidence>
<evidence type="ECO:0000256" key="5">
    <source>
        <dbReference type="ARBA" id="ARBA00022692"/>
    </source>
</evidence>
<organism evidence="11 12">
    <name type="scientific">Vibrio xiamenensis</name>
    <dbReference type="NCBI Taxonomy" id="861298"/>
    <lineage>
        <taxon>Bacteria</taxon>
        <taxon>Pseudomonadati</taxon>
        <taxon>Pseudomonadota</taxon>
        <taxon>Gammaproteobacteria</taxon>
        <taxon>Vibrionales</taxon>
        <taxon>Vibrionaceae</taxon>
        <taxon>Vibrio</taxon>
    </lineage>
</organism>
<keyword evidence="5 9" id="KW-0812">Transmembrane</keyword>
<dbReference type="InterPro" id="IPR007387">
    <property type="entry name" value="TRAP_DctQ"/>
</dbReference>
<dbReference type="AlphaFoldDB" id="A0A1G8FYM3"/>
<reference evidence="11 12" key="1">
    <citation type="submission" date="2016-10" db="EMBL/GenBank/DDBJ databases">
        <authorList>
            <person name="de Groot N.N."/>
        </authorList>
    </citation>
    <scope>NUCLEOTIDE SEQUENCE [LARGE SCALE GENOMIC DNA]</scope>
    <source>
        <strain evidence="11 12">CGMCC 1.10228</strain>
    </source>
</reference>
<proteinExistence type="inferred from homology"/>
<dbReference type="STRING" id="861298.SAMN04488136_13333"/>
<feature type="transmembrane region" description="Helical" evidence="9">
    <location>
        <begin position="84"/>
        <end position="105"/>
    </location>
</feature>
<dbReference type="GO" id="GO:0005886">
    <property type="term" value="C:plasma membrane"/>
    <property type="evidence" value="ECO:0007669"/>
    <property type="project" value="UniProtKB-SubCell"/>
</dbReference>
<dbReference type="OrthoDB" id="26202at2"/>
<keyword evidence="6 9" id="KW-1133">Transmembrane helix</keyword>
<dbReference type="Pfam" id="PF04290">
    <property type="entry name" value="DctQ"/>
    <property type="match status" value="1"/>
</dbReference>
<gene>
    <name evidence="11" type="ORF">SAMN04488136_13333</name>
</gene>
<dbReference type="GO" id="GO:0022857">
    <property type="term" value="F:transmembrane transporter activity"/>
    <property type="evidence" value="ECO:0007669"/>
    <property type="project" value="UniProtKB-UniRule"/>
</dbReference>
<evidence type="ECO:0000256" key="4">
    <source>
        <dbReference type="ARBA" id="ARBA00022519"/>
    </source>
</evidence>
<dbReference type="EMBL" id="FNDD01000033">
    <property type="protein sequence ID" value="SDH87264.1"/>
    <property type="molecule type" value="Genomic_DNA"/>
</dbReference>
<feature type="transmembrane region" description="Helical" evidence="9">
    <location>
        <begin position="125"/>
        <end position="146"/>
    </location>
</feature>
<name>A0A1G8FYM3_9VIBR</name>
<evidence type="ECO:0000256" key="9">
    <source>
        <dbReference type="RuleBase" id="RU369079"/>
    </source>
</evidence>
<evidence type="ECO:0000256" key="1">
    <source>
        <dbReference type="ARBA" id="ARBA00004429"/>
    </source>
</evidence>
<evidence type="ECO:0000256" key="3">
    <source>
        <dbReference type="ARBA" id="ARBA00022475"/>
    </source>
</evidence>
<accession>A0A1G8FYM3</accession>
<keyword evidence="2 9" id="KW-0813">Transport</keyword>
<evidence type="ECO:0000256" key="7">
    <source>
        <dbReference type="ARBA" id="ARBA00023136"/>
    </source>
</evidence>
<comment type="subunit">
    <text evidence="9">The complex comprises the extracytoplasmic solute receptor protein and the two transmembrane proteins.</text>
</comment>
<dbReference type="RefSeq" id="WP_093278549.1">
    <property type="nucleotide sequence ID" value="NZ_FNDD01000033.1"/>
</dbReference>
<keyword evidence="7 9" id="KW-0472">Membrane</keyword>
<comment type="subcellular location">
    <subcellularLocation>
        <location evidence="1 9">Cell inner membrane</location>
        <topology evidence="1 9">Multi-pass membrane protein</topology>
    </subcellularLocation>
</comment>
<keyword evidence="4 9" id="KW-0997">Cell inner membrane</keyword>
<comment type="similarity">
    <text evidence="8 9">Belongs to the TRAP transporter small permease family.</text>
</comment>
<dbReference type="Proteomes" id="UP000198854">
    <property type="component" value="Unassembled WGS sequence"/>
</dbReference>
<keyword evidence="12" id="KW-1185">Reference proteome</keyword>
<keyword evidence="3" id="KW-1003">Cell membrane</keyword>
<evidence type="ECO:0000259" key="10">
    <source>
        <dbReference type="Pfam" id="PF04290"/>
    </source>
</evidence>
<feature type="transmembrane region" description="Helical" evidence="9">
    <location>
        <begin position="7"/>
        <end position="31"/>
    </location>
</feature>
<evidence type="ECO:0000256" key="8">
    <source>
        <dbReference type="ARBA" id="ARBA00038436"/>
    </source>
</evidence>
<protein>
    <recommendedName>
        <fullName evidence="9">TRAP transporter small permease protein</fullName>
    </recommendedName>
</protein>
<evidence type="ECO:0000313" key="11">
    <source>
        <dbReference type="EMBL" id="SDH87264.1"/>
    </source>
</evidence>
<feature type="domain" description="Tripartite ATP-independent periplasmic transporters DctQ component" evidence="10">
    <location>
        <begin position="23"/>
        <end position="152"/>
    </location>
</feature>
<dbReference type="PANTHER" id="PTHR35011">
    <property type="entry name" value="2,3-DIKETO-L-GULONATE TRAP TRANSPORTER SMALL PERMEASE PROTEIN YIAM"/>
    <property type="match status" value="1"/>
</dbReference>
<comment type="function">
    <text evidence="9">Part of the tripartite ATP-independent periplasmic (TRAP) transport system.</text>
</comment>
<feature type="transmembrane region" description="Helical" evidence="9">
    <location>
        <begin position="46"/>
        <end position="63"/>
    </location>
</feature>
<evidence type="ECO:0000256" key="2">
    <source>
        <dbReference type="ARBA" id="ARBA00022448"/>
    </source>
</evidence>
<dbReference type="InterPro" id="IPR055348">
    <property type="entry name" value="DctQ"/>
</dbReference>
<sequence length="180" mass="19719">MRRGLNTLYLGSGVLSGFCIVLICLVILTRVVGRWFGVVIPSSDDLAGYLLASASFLALAYAFQSGAHIRVSLFTSRLPQRSLLWVERAVLTLAALFVSFLAYHLGNMVWESWEFEEVTSGYIPMPLWAVQLPMAVGAAIFALSVIDSALCNWLFGTLIAKSEEEQLAESSHIELGDADE</sequence>